<accession>A0ABR2ELG9</accession>
<dbReference type="Proteomes" id="UP001472677">
    <property type="component" value="Unassembled WGS sequence"/>
</dbReference>
<sequence>MNIVAEKNITKSKPDVSCVMLYSGQQKDKIKNLRANSYEWRPGQGLLGKDIHCSIAFATHPASLAALKNCTRRALSFCYPVCV</sequence>
<dbReference type="EMBL" id="JBBPBM010000013">
    <property type="protein sequence ID" value="KAK8561526.1"/>
    <property type="molecule type" value="Genomic_DNA"/>
</dbReference>
<evidence type="ECO:0000313" key="2">
    <source>
        <dbReference type="Proteomes" id="UP001472677"/>
    </source>
</evidence>
<proteinExistence type="predicted"/>
<name>A0ABR2ELG9_9ROSI</name>
<gene>
    <name evidence="1" type="ORF">V6N12_048592</name>
</gene>
<comment type="caution">
    <text evidence="1">The sequence shown here is derived from an EMBL/GenBank/DDBJ whole genome shotgun (WGS) entry which is preliminary data.</text>
</comment>
<organism evidence="1 2">
    <name type="scientific">Hibiscus sabdariffa</name>
    <name type="common">roselle</name>
    <dbReference type="NCBI Taxonomy" id="183260"/>
    <lineage>
        <taxon>Eukaryota</taxon>
        <taxon>Viridiplantae</taxon>
        <taxon>Streptophyta</taxon>
        <taxon>Embryophyta</taxon>
        <taxon>Tracheophyta</taxon>
        <taxon>Spermatophyta</taxon>
        <taxon>Magnoliopsida</taxon>
        <taxon>eudicotyledons</taxon>
        <taxon>Gunneridae</taxon>
        <taxon>Pentapetalae</taxon>
        <taxon>rosids</taxon>
        <taxon>malvids</taxon>
        <taxon>Malvales</taxon>
        <taxon>Malvaceae</taxon>
        <taxon>Malvoideae</taxon>
        <taxon>Hibiscus</taxon>
    </lineage>
</organism>
<protein>
    <submittedName>
        <fullName evidence="1">Uncharacterized protein</fullName>
    </submittedName>
</protein>
<keyword evidence="2" id="KW-1185">Reference proteome</keyword>
<evidence type="ECO:0000313" key="1">
    <source>
        <dbReference type="EMBL" id="KAK8561526.1"/>
    </source>
</evidence>
<reference evidence="1 2" key="1">
    <citation type="journal article" date="2024" name="G3 (Bethesda)">
        <title>Genome assembly of Hibiscus sabdariffa L. provides insights into metabolisms of medicinal natural products.</title>
        <authorList>
            <person name="Kim T."/>
        </authorList>
    </citation>
    <scope>NUCLEOTIDE SEQUENCE [LARGE SCALE GENOMIC DNA]</scope>
    <source>
        <strain evidence="1">TK-2024</strain>
        <tissue evidence="1">Old leaves</tissue>
    </source>
</reference>